<evidence type="ECO:0000313" key="6">
    <source>
        <dbReference type="Proteomes" id="UP000677803"/>
    </source>
</evidence>
<reference evidence="5" key="1">
    <citation type="submission" date="2021-05" db="EMBL/GenBank/DDBJ databases">
        <authorList>
            <person name="Tigano A."/>
        </authorList>
    </citation>
    <scope>NUCLEOTIDE SEQUENCE</scope>
</reference>
<name>A0A8S4AFT5_9TELE</name>
<dbReference type="SMART" id="SM00252">
    <property type="entry name" value="SH2"/>
    <property type="match status" value="1"/>
</dbReference>
<evidence type="ECO:0000256" key="1">
    <source>
        <dbReference type="ARBA" id="ARBA00022999"/>
    </source>
</evidence>
<keyword evidence="6" id="KW-1185">Reference proteome</keyword>
<feature type="compositionally biased region" description="Low complexity" evidence="3">
    <location>
        <begin position="146"/>
        <end position="166"/>
    </location>
</feature>
<dbReference type="SUPFAM" id="SSF55550">
    <property type="entry name" value="SH2 domain"/>
    <property type="match status" value="1"/>
</dbReference>
<dbReference type="Gene3D" id="3.30.505.10">
    <property type="entry name" value="SH2 domain"/>
    <property type="match status" value="1"/>
</dbReference>
<gene>
    <name evidence="5" type="ORF">MMEN_LOCUS957</name>
</gene>
<dbReference type="InterPro" id="IPR000980">
    <property type="entry name" value="SH2"/>
</dbReference>
<dbReference type="PANTHER" id="PTHR14388:SF3">
    <property type="entry name" value="HEMATOPOIETIC SH2 DOMAIN-CONTAINING PROTEIN"/>
    <property type="match status" value="1"/>
</dbReference>
<dbReference type="AlphaFoldDB" id="A0A8S4AFT5"/>
<dbReference type="InterPro" id="IPR036860">
    <property type="entry name" value="SH2_dom_sf"/>
</dbReference>
<dbReference type="Pfam" id="PF00017">
    <property type="entry name" value="SH2"/>
    <property type="match status" value="1"/>
</dbReference>
<evidence type="ECO:0000259" key="4">
    <source>
        <dbReference type="PROSITE" id="PS50001"/>
    </source>
</evidence>
<proteinExistence type="predicted"/>
<evidence type="ECO:0000256" key="2">
    <source>
        <dbReference type="PROSITE-ProRule" id="PRU00191"/>
    </source>
</evidence>
<protein>
    <submittedName>
        <fullName evidence="5">(Atlantic silverside) hypothetical protein</fullName>
    </submittedName>
</protein>
<sequence>MDWSQSSQGKHNVFAWFTENQLQSVIRNGIIPEWFHGIISRKTAEELLMSKPPGYFLIRVSETRIGYTLSYRVEERCRHFMVDVLDDGQYVIVGESRRHQSLQELVDFHRRTPILPCNQVLTVACGQSQNGHTNYAELLFPQKHPVSNASVQQSQPPPSSGHSESQGDVPPAVPYRPDNLRTPHSLQNRLYPRLEDDFQHISSPLPPMPVPMIRRSQATDNPPLSNPPPSPRSELSP</sequence>
<dbReference type="GO" id="GO:0005737">
    <property type="term" value="C:cytoplasm"/>
    <property type="evidence" value="ECO:0007669"/>
    <property type="project" value="TreeGrafter"/>
</dbReference>
<dbReference type="Proteomes" id="UP000677803">
    <property type="component" value="Unassembled WGS sequence"/>
</dbReference>
<evidence type="ECO:0000256" key="3">
    <source>
        <dbReference type="SAM" id="MobiDB-lite"/>
    </source>
</evidence>
<feature type="domain" description="SH2" evidence="4">
    <location>
        <begin position="34"/>
        <end position="125"/>
    </location>
</feature>
<dbReference type="PANTHER" id="PTHR14388">
    <property type="entry name" value="T CELL-SPECIFIC ADAPTER PROTEIN TSAD"/>
    <property type="match status" value="1"/>
</dbReference>
<comment type="caution">
    <text evidence="5">The sequence shown here is derived from an EMBL/GenBank/DDBJ whole genome shotgun (WGS) entry which is preliminary data.</text>
</comment>
<evidence type="ECO:0000313" key="5">
    <source>
        <dbReference type="EMBL" id="CAG5861265.1"/>
    </source>
</evidence>
<dbReference type="EMBL" id="CAJRST010000002">
    <property type="protein sequence ID" value="CAG5861265.1"/>
    <property type="molecule type" value="Genomic_DNA"/>
</dbReference>
<keyword evidence="1 2" id="KW-0727">SH2 domain</keyword>
<dbReference type="OrthoDB" id="67310at2759"/>
<dbReference type="PROSITE" id="PS50001">
    <property type="entry name" value="SH2"/>
    <property type="match status" value="1"/>
</dbReference>
<feature type="region of interest" description="Disordered" evidence="3">
    <location>
        <begin position="146"/>
        <end position="237"/>
    </location>
</feature>
<organism evidence="5 6">
    <name type="scientific">Menidia menidia</name>
    <name type="common">Atlantic silverside</name>
    <dbReference type="NCBI Taxonomy" id="238744"/>
    <lineage>
        <taxon>Eukaryota</taxon>
        <taxon>Metazoa</taxon>
        <taxon>Chordata</taxon>
        <taxon>Craniata</taxon>
        <taxon>Vertebrata</taxon>
        <taxon>Euteleostomi</taxon>
        <taxon>Actinopterygii</taxon>
        <taxon>Neopterygii</taxon>
        <taxon>Teleostei</taxon>
        <taxon>Neoteleostei</taxon>
        <taxon>Acanthomorphata</taxon>
        <taxon>Ovalentaria</taxon>
        <taxon>Atherinomorphae</taxon>
        <taxon>Atheriniformes</taxon>
        <taxon>Atherinopsidae</taxon>
        <taxon>Menidiinae</taxon>
        <taxon>Menidia</taxon>
    </lineage>
</organism>
<accession>A0A8S4AFT5</accession>
<dbReference type="PRINTS" id="PR00401">
    <property type="entry name" value="SH2DOMAIN"/>
</dbReference>